<reference evidence="3" key="1">
    <citation type="submission" date="2016-04" db="EMBL/GenBank/DDBJ databases">
        <authorList>
            <person name="Quiroz-Castaneda R.E."/>
            <person name="Martinez-Ocampo F."/>
        </authorList>
    </citation>
    <scope>NUCLEOTIDE SEQUENCE [LARGE SCALE GENOMIC DNA]</scope>
    <source>
        <strain evidence="3">INIFAP01</strain>
    </source>
</reference>
<organism evidence="2 3">
    <name type="scientific">Candidatus Mycoplasma haematobovis</name>
    <dbReference type="NCBI Taxonomy" id="432608"/>
    <lineage>
        <taxon>Bacteria</taxon>
        <taxon>Bacillati</taxon>
        <taxon>Mycoplasmatota</taxon>
        <taxon>Mollicutes</taxon>
        <taxon>Mycoplasmataceae</taxon>
        <taxon>Mycoplasma</taxon>
    </lineage>
</organism>
<accession>A0A1A9QEK1</accession>
<comment type="caution">
    <text evidence="2">The sequence shown here is derived from an EMBL/GenBank/DDBJ whole genome shotgun (WGS) entry which is preliminary data.</text>
</comment>
<dbReference type="Proteomes" id="UP000077623">
    <property type="component" value="Unassembled WGS sequence"/>
</dbReference>
<sequence>MVGVLACIGGIIGGIIANEGVKKGQAVTQASSSTTVVNSGGEASGSSGSTGSSSSQALSSSTSQTSLSSLIL</sequence>
<evidence type="ECO:0000256" key="1">
    <source>
        <dbReference type="SAM" id="MobiDB-lite"/>
    </source>
</evidence>
<proteinExistence type="predicted"/>
<gene>
    <name evidence="2" type="ORF">A6V39_03035</name>
</gene>
<dbReference type="EMBL" id="LWUJ01000011">
    <property type="protein sequence ID" value="OAL10385.1"/>
    <property type="molecule type" value="Genomic_DNA"/>
</dbReference>
<protein>
    <submittedName>
        <fullName evidence="2">Uncharacterized protein</fullName>
    </submittedName>
</protein>
<keyword evidence="3" id="KW-1185">Reference proteome</keyword>
<evidence type="ECO:0000313" key="2">
    <source>
        <dbReference type="EMBL" id="OAL10385.1"/>
    </source>
</evidence>
<name>A0A1A9QEK1_9MOLU</name>
<dbReference type="STRING" id="432608.A6V39_03035"/>
<dbReference type="AlphaFoldDB" id="A0A1A9QEK1"/>
<evidence type="ECO:0000313" key="3">
    <source>
        <dbReference type="Proteomes" id="UP000077623"/>
    </source>
</evidence>
<feature type="compositionally biased region" description="Low complexity" evidence="1">
    <location>
        <begin position="39"/>
        <end position="72"/>
    </location>
</feature>
<feature type="region of interest" description="Disordered" evidence="1">
    <location>
        <begin position="32"/>
        <end position="72"/>
    </location>
</feature>